<evidence type="ECO:0000313" key="2">
    <source>
        <dbReference type="EMBL" id="EMG30820.1"/>
    </source>
</evidence>
<reference evidence="2 3" key="1">
    <citation type="submission" date="2013-02" db="EMBL/GenBank/DDBJ databases">
        <title>Co-occurrence of anaerobic bacteria in colorectal carcinomas.</title>
        <authorList>
            <person name="Holt R.A."/>
            <person name="Warren R.L."/>
            <person name="Allen-Vercoe E."/>
            <person name="Pleasance S."/>
            <person name="Freeman D.J."/>
            <person name="Watson P."/>
            <person name="Moore R."/>
            <person name="Cochrane K."/>
        </authorList>
    </citation>
    <scope>NUCLEOTIDE SEQUENCE [LARGE SCALE GENOMIC DNA]</scope>
    <source>
        <strain evidence="2 3">CC57C</strain>
    </source>
</reference>
<feature type="transmembrane region" description="Helical" evidence="1">
    <location>
        <begin position="43"/>
        <end position="62"/>
    </location>
</feature>
<gene>
    <name evidence="2" type="ORF">H740_04565</name>
</gene>
<evidence type="ECO:0000313" key="3">
    <source>
        <dbReference type="Proteomes" id="UP000011782"/>
    </source>
</evidence>
<keyword evidence="1" id="KW-1133">Transmembrane helix</keyword>
<dbReference type="AlphaFoldDB" id="M3GZE5"/>
<dbReference type="EMBL" id="AOTD01000117">
    <property type="protein sequence ID" value="EMG30820.1"/>
    <property type="molecule type" value="Genomic_DNA"/>
</dbReference>
<sequence>MYSEIVYNIYHFLMQVGFSSFYACMFIGAIHALPVAILFRQSVLLVLFYIGTTSYVWATFAANNEGILTLPSAGNYTLLFWTSTVLVGAASAISPKEPNLYTDFMIPCDIGVD</sequence>
<name>M3GZE5_9BACT</name>
<dbReference type="Proteomes" id="UP000011782">
    <property type="component" value="Unassembled WGS sequence"/>
</dbReference>
<keyword evidence="1" id="KW-0472">Membrane</keyword>
<proteinExistence type="predicted"/>
<feature type="transmembrane region" description="Helical" evidence="1">
    <location>
        <begin position="12"/>
        <end position="36"/>
    </location>
</feature>
<evidence type="ECO:0000256" key="1">
    <source>
        <dbReference type="SAM" id="Phobius"/>
    </source>
</evidence>
<comment type="caution">
    <text evidence="2">The sequence shown here is derived from an EMBL/GenBank/DDBJ whole genome shotgun (WGS) entry which is preliminary data.</text>
</comment>
<feature type="transmembrane region" description="Helical" evidence="1">
    <location>
        <begin position="74"/>
        <end position="93"/>
    </location>
</feature>
<protein>
    <submittedName>
        <fullName evidence="2">Uncharacterized protein</fullName>
    </submittedName>
</protein>
<keyword evidence="1" id="KW-0812">Transmembrane</keyword>
<organism evidence="2 3">
    <name type="scientific">Campylobacter showae CC57C</name>
    <dbReference type="NCBI Taxonomy" id="1073353"/>
    <lineage>
        <taxon>Bacteria</taxon>
        <taxon>Pseudomonadati</taxon>
        <taxon>Campylobacterota</taxon>
        <taxon>Epsilonproteobacteria</taxon>
        <taxon>Campylobacterales</taxon>
        <taxon>Campylobacteraceae</taxon>
        <taxon>Campylobacter</taxon>
    </lineage>
</organism>
<accession>M3GZE5</accession>